<dbReference type="Proteomes" id="UP000321691">
    <property type="component" value="Unassembled WGS sequence"/>
</dbReference>
<keyword evidence="2" id="KW-1185">Reference proteome</keyword>
<proteinExistence type="predicted"/>
<evidence type="ECO:0000313" key="1">
    <source>
        <dbReference type="EMBL" id="GEO66430.1"/>
    </source>
</evidence>
<sequence>MPGTVVKDIGCVDAVKVVLALLVDGVAGVVAADAGTAAPRPNNKAANPLNKVTRNVRFIISTPILNLEVQISWFARLGVNHNSVVKNFQS</sequence>
<reference evidence="1 2" key="1">
    <citation type="submission" date="2019-07" db="EMBL/GenBank/DDBJ databases">
        <title>Whole genome shotgun sequence of Lactobacillus spicheri NBRC 107155.</title>
        <authorList>
            <person name="Hosoyama A."/>
            <person name="Uohara A."/>
            <person name="Ohji S."/>
            <person name="Ichikawa N."/>
        </authorList>
    </citation>
    <scope>NUCLEOTIDE SEQUENCE [LARGE SCALE GENOMIC DNA]</scope>
    <source>
        <strain evidence="1 2">NBRC 107155</strain>
    </source>
</reference>
<gene>
    <name evidence="1" type="ORF">LSP04_08490</name>
</gene>
<name>A0ABQ0WSC1_9LACO</name>
<comment type="caution">
    <text evidence="1">The sequence shown here is derived from an EMBL/GenBank/DDBJ whole genome shotgun (WGS) entry which is preliminary data.</text>
</comment>
<organism evidence="1 2">
    <name type="scientific">Levilactobacillus spicheri</name>
    <dbReference type="NCBI Taxonomy" id="216463"/>
    <lineage>
        <taxon>Bacteria</taxon>
        <taxon>Bacillati</taxon>
        <taxon>Bacillota</taxon>
        <taxon>Bacilli</taxon>
        <taxon>Lactobacillales</taxon>
        <taxon>Lactobacillaceae</taxon>
        <taxon>Levilactobacillus</taxon>
    </lineage>
</organism>
<accession>A0ABQ0WSC1</accession>
<dbReference type="EMBL" id="BJZI01000009">
    <property type="protein sequence ID" value="GEO66430.1"/>
    <property type="molecule type" value="Genomic_DNA"/>
</dbReference>
<evidence type="ECO:0000313" key="2">
    <source>
        <dbReference type="Proteomes" id="UP000321691"/>
    </source>
</evidence>
<protein>
    <submittedName>
        <fullName evidence="1">Uncharacterized protein</fullName>
    </submittedName>
</protein>